<evidence type="ECO:0000313" key="2">
    <source>
        <dbReference type="Proteomes" id="UP001205906"/>
    </source>
</evidence>
<dbReference type="EMBL" id="JAMXQS010000005">
    <property type="protein sequence ID" value="MCO6050203.1"/>
    <property type="molecule type" value="Genomic_DNA"/>
</dbReference>
<dbReference type="RefSeq" id="WP_252818646.1">
    <property type="nucleotide sequence ID" value="NZ_JAMXQS010000005.1"/>
</dbReference>
<comment type="caution">
    <text evidence="1">The sequence shown here is derived from an EMBL/GenBank/DDBJ whole genome shotgun (WGS) entry which is preliminary data.</text>
</comment>
<dbReference type="Proteomes" id="UP001205906">
    <property type="component" value="Unassembled WGS sequence"/>
</dbReference>
<accession>A0ABT1C6C2</accession>
<proteinExistence type="predicted"/>
<evidence type="ECO:0000313" key="1">
    <source>
        <dbReference type="EMBL" id="MCO6050203.1"/>
    </source>
</evidence>
<sequence>MSYASRKDLVLHKPYTLPRTGQELPAGSYVVNSEPRFLSSMGQTSSHSVNYLEIPYGALGPDHVGGTILMSDDELHQARAGIA</sequence>
<reference evidence="1 2" key="1">
    <citation type="submission" date="2022-06" db="EMBL/GenBank/DDBJ databases">
        <title>Mesorhizobium sp. strain RP14 Genome sequencing and assembly.</title>
        <authorList>
            <person name="Kim I."/>
        </authorList>
    </citation>
    <scope>NUCLEOTIDE SEQUENCE [LARGE SCALE GENOMIC DNA]</scope>
    <source>
        <strain evidence="2">RP14(2022)</strain>
    </source>
</reference>
<keyword evidence="2" id="KW-1185">Reference proteome</keyword>
<protein>
    <submittedName>
        <fullName evidence="1">Uncharacterized protein</fullName>
    </submittedName>
</protein>
<organism evidence="1 2">
    <name type="scientific">Mesorhizobium liriopis</name>
    <dbReference type="NCBI Taxonomy" id="2953882"/>
    <lineage>
        <taxon>Bacteria</taxon>
        <taxon>Pseudomonadati</taxon>
        <taxon>Pseudomonadota</taxon>
        <taxon>Alphaproteobacteria</taxon>
        <taxon>Hyphomicrobiales</taxon>
        <taxon>Phyllobacteriaceae</taxon>
        <taxon>Mesorhizobium</taxon>
    </lineage>
</organism>
<gene>
    <name evidence="1" type="ORF">NGM99_10445</name>
</gene>
<name>A0ABT1C6C2_9HYPH</name>